<gene>
    <name evidence="2" type="ORF">SAMN05216167_104391</name>
</gene>
<keyword evidence="3" id="KW-1185">Reference proteome</keyword>
<reference evidence="2 3" key="1">
    <citation type="submission" date="2016-10" db="EMBL/GenBank/DDBJ databases">
        <authorList>
            <person name="de Groot N.N."/>
        </authorList>
    </citation>
    <scope>NUCLEOTIDE SEQUENCE [LARGE SCALE GENOMIC DNA]</scope>
    <source>
        <strain evidence="2 3">DSM 26130</strain>
    </source>
</reference>
<sequence length="186" mass="21139">MAQPRRRINIELLLGISATFLSLAALVVSIFQTKIAREQQQASVWPYLQTPKSHVDDEFSLNLANDGVGPAIIKNVEVYYQGKLFDNHNTLFRQQLRERLLKVVKDSGKQFNYGYLYGSMQKGNVLKSGDSVNLLSTVHNERVAELLESVVDDTSFHLRIQYADVYGNCWQLDRNNVTSLGKCSER</sequence>
<name>A0A1I1RP17_9BACT</name>
<keyword evidence="1" id="KW-1133">Transmembrane helix</keyword>
<dbReference type="OrthoDB" id="763750at2"/>
<keyword evidence="1" id="KW-0812">Transmembrane</keyword>
<evidence type="ECO:0000313" key="3">
    <source>
        <dbReference type="Proteomes" id="UP000198598"/>
    </source>
</evidence>
<feature type="transmembrane region" description="Helical" evidence="1">
    <location>
        <begin position="12"/>
        <end position="31"/>
    </location>
</feature>
<dbReference type="AlphaFoldDB" id="A0A1I1RP17"/>
<dbReference type="RefSeq" id="WP_143100689.1">
    <property type="nucleotide sequence ID" value="NZ_FOLQ01000004.1"/>
</dbReference>
<protein>
    <submittedName>
        <fullName evidence="2">Uncharacterized protein</fullName>
    </submittedName>
</protein>
<accession>A0A1I1RP17</accession>
<evidence type="ECO:0000256" key="1">
    <source>
        <dbReference type="SAM" id="Phobius"/>
    </source>
</evidence>
<keyword evidence="1" id="KW-0472">Membrane</keyword>
<evidence type="ECO:0000313" key="2">
    <source>
        <dbReference type="EMBL" id="SFD33283.1"/>
    </source>
</evidence>
<proteinExistence type="predicted"/>
<dbReference type="EMBL" id="FOLQ01000004">
    <property type="protein sequence ID" value="SFD33283.1"/>
    <property type="molecule type" value="Genomic_DNA"/>
</dbReference>
<dbReference type="Proteomes" id="UP000198598">
    <property type="component" value="Unassembled WGS sequence"/>
</dbReference>
<organism evidence="2 3">
    <name type="scientific">Spirosoma endophyticum</name>
    <dbReference type="NCBI Taxonomy" id="662367"/>
    <lineage>
        <taxon>Bacteria</taxon>
        <taxon>Pseudomonadati</taxon>
        <taxon>Bacteroidota</taxon>
        <taxon>Cytophagia</taxon>
        <taxon>Cytophagales</taxon>
        <taxon>Cytophagaceae</taxon>
        <taxon>Spirosoma</taxon>
    </lineage>
</organism>
<dbReference type="STRING" id="662367.SAMN05216167_104391"/>